<evidence type="ECO:0000256" key="4">
    <source>
        <dbReference type="ARBA" id="ARBA00022833"/>
    </source>
</evidence>
<dbReference type="InterPro" id="IPR036291">
    <property type="entry name" value="NAD(P)-bd_dom_sf"/>
</dbReference>
<comment type="similarity">
    <text evidence="2">Belongs to the zinc-containing alcohol dehydrogenase family.</text>
</comment>
<dbReference type="CDD" id="cd08298">
    <property type="entry name" value="CAD2"/>
    <property type="match status" value="1"/>
</dbReference>
<proteinExistence type="inferred from homology"/>
<evidence type="ECO:0000256" key="2">
    <source>
        <dbReference type="ARBA" id="ARBA00008072"/>
    </source>
</evidence>
<dbReference type="AlphaFoldDB" id="A0A0U5F2U0"/>
<dbReference type="InterPro" id="IPR014187">
    <property type="entry name" value="ADH_Zn_typ-2"/>
</dbReference>
<evidence type="ECO:0000256" key="5">
    <source>
        <dbReference type="ARBA" id="ARBA00023002"/>
    </source>
</evidence>
<dbReference type="SUPFAM" id="SSF51735">
    <property type="entry name" value="NAD(P)-binding Rossmann-fold domains"/>
    <property type="match status" value="1"/>
</dbReference>
<evidence type="ECO:0000256" key="1">
    <source>
        <dbReference type="ARBA" id="ARBA00001947"/>
    </source>
</evidence>
<dbReference type="PROSITE" id="PS00059">
    <property type="entry name" value="ADH_ZINC"/>
    <property type="match status" value="1"/>
</dbReference>
<accession>A0A0U5F2U0</accession>
<reference evidence="9" key="1">
    <citation type="submission" date="2014-09" db="EMBL/GenBank/DDBJ databases">
        <authorList>
            <person name="Illeghems K.G."/>
        </authorList>
    </citation>
    <scope>NUCLEOTIDE SEQUENCE [LARGE SCALE GENOMIC DNA]</scope>
    <source>
        <strain evidence="9">LMG 23848T</strain>
    </source>
</reference>
<dbReference type="SUPFAM" id="SSF50129">
    <property type="entry name" value="GroES-like"/>
    <property type="match status" value="1"/>
</dbReference>
<dbReference type="NCBIfam" id="TIGR02822">
    <property type="entry name" value="adh_fam_2"/>
    <property type="match status" value="1"/>
</dbReference>
<comment type="cofactor">
    <cofactor evidence="1">
        <name>Zn(2+)</name>
        <dbReference type="ChEBI" id="CHEBI:29105"/>
    </cofactor>
</comment>
<gene>
    <name evidence="8" type="primary">adh</name>
    <name evidence="8" type="ORF">AGA_1316</name>
</gene>
<keyword evidence="4" id="KW-0862">Zinc</keyword>
<keyword evidence="3" id="KW-0479">Metal-binding</keyword>
<dbReference type="Gene3D" id="3.40.50.720">
    <property type="entry name" value="NAD(P)-binding Rossmann-like Domain"/>
    <property type="match status" value="1"/>
</dbReference>
<sequence length="375" mass="40201">MTPQCTGAVFPHNAPTAHKGQSRQNAVHMAGHRVPDPQARLNPPRETPHVRHASAQPPHPAPMGRTARPHPGPGEIRVKVLACGVCRTDLHVVDGDLTHPKLPITPGHEIIGRIDMLGSGVTSLHVGQRVGIPWLGHTCGHCPYCASHHENLCDHPIFTGYTRDGGYATMAVADAHFAFPMGEEGSDVSLAPLLCAGLIGWRSLGKTGDAQKVGLYGFGAAAHIIAQVLVWQKREVYAFTRPNDTKTQEFARSLGAKWAGGSDELPPEQLDAAIIFAPDGALVPAALKTLRKGGRVVCAGIHMSEIPAFSYDTLWEERDIVSVANLTREDGLDFLSLAPKIGIHTTTTTYALRDANKALDDLRHGRFDGAAVLVP</sequence>
<dbReference type="PANTHER" id="PTHR42940">
    <property type="entry name" value="ALCOHOL DEHYDROGENASE 1-RELATED"/>
    <property type="match status" value="1"/>
</dbReference>
<dbReference type="GO" id="GO:0005737">
    <property type="term" value="C:cytoplasm"/>
    <property type="evidence" value="ECO:0007669"/>
    <property type="project" value="TreeGrafter"/>
</dbReference>
<protein>
    <submittedName>
        <fullName evidence="8">Alcohol dehydrogenase</fullName>
        <ecNumber evidence="8">1.1.1.1</ecNumber>
    </submittedName>
</protein>
<name>A0A0U5F2U0_9PROT</name>
<evidence type="ECO:0000259" key="7">
    <source>
        <dbReference type="Pfam" id="PF08240"/>
    </source>
</evidence>
<organism evidence="8 9">
    <name type="scientific">Acetobacter ghanensis</name>
    <dbReference type="NCBI Taxonomy" id="431306"/>
    <lineage>
        <taxon>Bacteria</taxon>
        <taxon>Pseudomonadati</taxon>
        <taxon>Pseudomonadota</taxon>
        <taxon>Alphaproteobacteria</taxon>
        <taxon>Acetobacterales</taxon>
        <taxon>Acetobacteraceae</taxon>
        <taxon>Acetobacter</taxon>
    </lineage>
</organism>
<keyword evidence="5 8" id="KW-0560">Oxidoreductase</keyword>
<dbReference type="PANTHER" id="PTHR42940:SF8">
    <property type="entry name" value="VACUOLAR PROTEIN SORTING-ASSOCIATED PROTEIN 11"/>
    <property type="match status" value="1"/>
</dbReference>
<dbReference type="Pfam" id="PF08240">
    <property type="entry name" value="ADH_N"/>
    <property type="match status" value="1"/>
</dbReference>
<dbReference type="PATRIC" id="fig|431306.5.peg.1341"/>
<dbReference type="EC" id="1.1.1.1" evidence="8"/>
<dbReference type="InterPro" id="IPR013154">
    <property type="entry name" value="ADH-like_N"/>
</dbReference>
<dbReference type="GO" id="GO:0004022">
    <property type="term" value="F:alcohol dehydrogenase (NAD+) activity"/>
    <property type="evidence" value="ECO:0007669"/>
    <property type="project" value="UniProtKB-EC"/>
</dbReference>
<feature type="region of interest" description="Disordered" evidence="6">
    <location>
        <begin position="1"/>
        <end position="70"/>
    </location>
</feature>
<feature type="domain" description="Alcohol dehydrogenase-like N-terminal" evidence="7">
    <location>
        <begin position="72"/>
        <end position="181"/>
    </location>
</feature>
<dbReference type="Proteomes" id="UP000068250">
    <property type="component" value="Chromosome I"/>
</dbReference>
<evidence type="ECO:0000313" key="9">
    <source>
        <dbReference type="Proteomes" id="UP000068250"/>
    </source>
</evidence>
<dbReference type="STRING" id="431306.AGA_1316"/>
<evidence type="ECO:0000313" key="8">
    <source>
        <dbReference type="EMBL" id="CEF55278.1"/>
    </source>
</evidence>
<evidence type="ECO:0000256" key="6">
    <source>
        <dbReference type="SAM" id="MobiDB-lite"/>
    </source>
</evidence>
<dbReference type="EMBL" id="LN609302">
    <property type="protein sequence ID" value="CEF55278.1"/>
    <property type="molecule type" value="Genomic_DNA"/>
</dbReference>
<dbReference type="GO" id="GO:0008270">
    <property type="term" value="F:zinc ion binding"/>
    <property type="evidence" value="ECO:0007669"/>
    <property type="project" value="InterPro"/>
</dbReference>
<evidence type="ECO:0000256" key="3">
    <source>
        <dbReference type="ARBA" id="ARBA00022723"/>
    </source>
</evidence>
<dbReference type="Gene3D" id="3.90.180.10">
    <property type="entry name" value="Medium-chain alcohol dehydrogenases, catalytic domain"/>
    <property type="match status" value="1"/>
</dbReference>
<dbReference type="InterPro" id="IPR002328">
    <property type="entry name" value="ADH_Zn_CS"/>
</dbReference>
<dbReference type="InterPro" id="IPR011032">
    <property type="entry name" value="GroES-like_sf"/>
</dbReference>